<proteinExistence type="predicted"/>
<name>A0A0A9AB28_ARUDO</name>
<sequence>MSTEWTSQQQGRSVVANKTLYSLIQPLSKEMVSGQRTPKHEPVYNLWQHTRQIHALK</sequence>
<reference evidence="1" key="1">
    <citation type="submission" date="2014-09" db="EMBL/GenBank/DDBJ databases">
        <authorList>
            <person name="Magalhaes I.L.F."/>
            <person name="Oliveira U."/>
            <person name="Santos F.R."/>
            <person name="Vidigal T.H.D.A."/>
            <person name="Brescovit A.D."/>
            <person name="Santos A.J."/>
        </authorList>
    </citation>
    <scope>NUCLEOTIDE SEQUENCE</scope>
    <source>
        <tissue evidence="1">Shoot tissue taken approximately 20 cm above the soil surface</tissue>
    </source>
</reference>
<reference evidence="1" key="2">
    <citation type="journal article" date="2015" name="Data Brief">
        <title>Shoot transcriptome of the giant reed, Arundo donax.</title>
        <authorList>
            <person name="Barrero R.A."/>
            <person name="Guerrero F.D."/>
            <person name="Moolhuijzen P."/>
            <person name="Goolsby J.A."/>
            <person name="Tidwell J."/>
            <person name="Bellgard S.E."/>
            <person name="Bellgard M.I."/>
        </authorList>
    </citation>
    <scope>NUCLEOTIDE SEQUENCE</scope>
    <source>
        <tissue evidence="1">Shoot tissue taken approximately 20 cm above the soil surface</tissue>
    </source>
</reference>
<dbReference type="AlphaFoldDB" id="A0A0A9AB28"/>
<organism evidence="1">
    <name type="scientific">Arundo donax</name>
    <name type="common">Giant reed</name>
    <name type="synonym">Donax arundinaceus</name>
    <dbReference type="NCBI Taxonomy" id="35708"/>
    <lineage>
        <taxon>Eukaryota</taxon>
        <taxon>Viridiplantae</taxon>
        <taxon>Streptophyta</taxon>
        <taxon>Embryophyta</taxon>
        <taxon>Tracheophyta</taxon>
        <taxon>Spermatophyta</taxon>
        <taxon>Magnoliopsida</taxon>
        <taxon>Liliopsida</taxon>
        <taxon>Poales</taxon>
        <taxon>Poaceae</taxon>
        <taxon>PACMAD clade</taxon>
        <taxon>Arundinoideae</taxon>
        <taxon>Arundineae</taxon>
        <taxon>Arundo</taxon>
    </lineage>
</organism>
<protein>
    <submittedName>
        <fullName evidence="1">Uncharacterized protein</fullName>
    </submittedName>
</protein>
<dbReference type="EMBL" id="GBRH01253628">
    <property type="protein sequence ID" value="JAD44267.1"/>
    <property type="molecule type" value="Transcribed_RNA"/>
</dbReference>
<accession>A0A0A9AB28</accession>
<evidence type="ECO:0000313" key="1">
    <source>
        <dbReference type="EMBL" id="JAD44267.1"/>
    </source>
</evidence>